<dbReference type="AlphaFoldDB" id="A0A6A6DEB6"/>
<name>A0A6A6DEB6_9PEZI</name>
<evidence type="ECO:0000313" key="1">
    <source>
        <dbReference type="EMBL" id="KAF2177821.1"/>
    </source>
</evidence>
<feature type="non-terminal residue" evidence="1">
    <location>
        <position position="1"/>
    </location>
</feature>
<accession>A0A6A6DEB6</accession>
<proteinExistence type="predicted"/>
<dbReference type="Proteomes" id="UP000800200">
    <property type="component" value="Unassembled WGS sequence"/>
</dbReference>
<organism evidence="1 2">
    <name type="scientific">Zopfia rhizophila CBS 207.26</name>
    <dbReference type="NCBI Taxonomy" id="1314779"/>
    <lineage>
        <taxon>Eukaryota</taxon>
        <taxon>Fungi</taxon>
        <taxon>Dikarya</taxon>
        <taxon>Ascomycota</taxon>
        <taxon>Pezizomycotina</taxon>
        <taxon>Dothideomycetes</taxon>
        <taxon>Dothideomycetes incertae sedis</taxon>
        <taxon>Zopfiaceae</taxon>
        <taxon>Zopfia</taxon>
    </lineage>
</organism>
<gene>
    <name evidence="1" type="ORF">K469DRAFT_601797</name>
</gene>
<protein>
    <submittedName>
        <fullName evidence="1">Uncharacterized protein</fullName>
    </submittedName>
</protein>
<keyword evidence="2" id="KW-1185">Reference proteome</keyword>
<evidence type="ECO:0000313" key="2">
    <source>
        <dbReference type="Proteomes" id="UP000800200"/>
    </source>
</evidence>
<dbReference type="EMBL" id="ML994682">
    <property type="protein sequence ID" value="KAF2177821.1"/>
    <property type="molecule type" value="Genomic_DNA"/>
</dbReference>
<reference evidence="1" key="1">
    <citation type="journal article" date="2020" name="Stud. Mycol.">
        <title>101 Dothideomycetes genomes: a test case for predicting lifestyles and emergence of pathogens.</title>
        <authorList>
            <person name="Haridas S."/>
            <person name="Albert R."/>
            <person name="Binder M."/>
            <person name="Bloem J."/>
            <person name="Labutti K."/>
            <person name="Salamov A."/>
            <person name="Andreopoulos B."/>
            <person name="Baker S."/>
            <person name="Barry K."/>
            <person name="Bills G."/>
            <person name="Bluhm B."/>
            <person name="Cannon C."/>
            <person name="Castanera R."/>
            <person name="Culley D."/>
            <person name="Daum C."/>
            <person name="Ezra D."/>
            <person name="Gonzalez J."/>
            <person name="Henrissat B."/>
            <person name="Kuo A."/>
            <person name="Liang C."/>
            <person name="Lipzen A."/>
            <person name="Lutzoni F."/>
            <person name="Magnuson J."/>
            <person name="Mondo S."/>
            <person name="Nolan M."/>
            <person name="Ohm R."/>
            <person name="Pangilinan J."/>
            <person name="Park H.-J."/>
            <person name="Ramirez L."/>
            <person name="Alfaro M."/>
            <person name="Sun H."/>
            <person name="Tritt A."/>
            <person name="Yoshinaga Y."/>
            <person name="Zwiers L.-H."/>
            <person name="Turgeon B."/>
            <person name="Goodwin S."/>
            <person name="Spatafora J."/>
            <person name="Crous P."/>
            <person name="Grigoriev I."/>
        </authorList>
    </citation>
    <scope>NUCLEOTIDE SEQUENCE</scope>
    <source>
        <strain evidence="1">CBS 207.26</strain>
    </source>
</reference>
<sequence length="61" mass="7170">DPNIVKIKNILYLVIKKILNLSSLKLTEGFFSYPEYNTKNTKIKLIVNYIKLLLLLNIILY</sequence>